<sequence>MANCTSLAGSSNTQQPLFIAKISDTKIFGKLLKAIVTKNKDAHLFINGEELRIQISSLNFFHKIAVIKRQQFSNYEFRFNRENREIHLPIFGEAFLESLTMFHPGRSSCLYDEQKITWILEIRSLYSPLIVTIDQSNIKTTWTLERLESAKPENPRLDENLVVKFAITGSNFKKYFRDIGLFGRTFTLEHSSQDRGSFARIKMSDVYGESEIAIAHDSAIYHKIYVPNFSFNYNNRFLAKEFVKTAADSASVDIEIDIHGVLHINIDRIPGFISKNGGFKLDCWLVANDD</sequence>
<dbReference type="OrthoDB" id="2323224at2759"/>
<dbReference type="Proteomes" id="UP000439903">
    <property type="component" value="Unassembled WGS sequence"/>
</dbReference>
<dbReference type="PANTHER" id="PTHR10870">
    <property type="entry name" value="CELL CYCLE CHECKPOINT PROTEIN RAD1"/>
    <property type="match status" value="1"/>
</dbReference>
<protein>
    <submittedName>
        <fullName evidence="6">Uncharacterized protein</fullName>
    </submittedName>
</protein>
<dbReference type="Pfam" id="PF02144">
    <property type="entry name" value="Rad1"/>
    <property type="match status" value="1"/>
</dbReference>
<gene>
    <name evidence="6" type="ORF">F8M41_014806</name>
</gene>
<proteinExistence type="inferred from homology"/>
<keyword evidence="4" id="KW-0234">DNA repair</keyword>
<evidence type="ECO:0000256" key="4">
    <source>
        <dbReference type="ARBA" id="ARBA00023204"/>
    </source>
</evidence>
<dbReference type="GO" id="GO:0006281">
    <property type="term" value="P:DNA repair"/>
    <property type="evidence" value="ECO:0007669"/>
    <property type="project" value="UniProtKB-KW"/>
</dbReference>
<evidence type="ECO:0000256" key="5">
    <source>
        <dbReference type="ARBA" id="ARBA00023242"/>
    </source>
</evidence>
<evidence type="ECO:0000313" key="7">
    <source>
        <dbReference type="Proteomes" id="UP000439903"/>
    </source>
</evidence>
<keyword evidence="5" id="KW-0539">Nucleus</keyword>
<dbReference type="PANTHER" id="PTHR10870:SF0">
    <property type="entry name" value="CELL CYCLE CHECKPOINT PROTEIN RAD1"/>
    <property type="match status" value="1"/>
</dbReference>
<keyword evidence="3" id="KW-0227">DNA damage</keyword>
<dbReference type="Gene3D" id="3.70.10.10">
    <property type="match status" value="1"/>
</dbReference>
<organism evidence="6 7">
    <name type="scientific">Gigaspora margarita</name>
    <dbReference type="NCBI Taxonomy" id="4874"/>
    <lineage>
        <taxon>Eukaryota</taxon>
        <taxon>Fungi</taxon>
        <taxon>Fungi incertae sedis</taxon>
        <taxon>Mucoromycota</taxon>
        <taxon>Glomeromycotina</taxon>
        <taxon>Glomeromycetes</taxon>
        <taxon>Diversisporales</taxon>
        <taxon>Gigasporaceae</taxon>
        <taxon>Gigaspora</taxon>
    </lineage>
</organism>
<evidence type="ECO:0000256" key="3">
    <source>
        <dbReference type="ARBA" id="ARBA00022763"/>
    </source>
</evidence>
<dbReference type="AlphaFoldDB" id="A0A8H4ARF5"/>
<comment type="subcellular location">
    <subcellularLocation>
        <location evidence="1">Nucleus</location>
    </subcellularLocation>
</comment>
<comment type="caution">
    <text evidence="6">The sequence shown here is derived from an EMBL/GenBank/DDBJ whole genome shotgun (WGS) entry which is preliminary data.</text>
</comment>
<comment type="similarity">
    <text evidence="2">Belongs to the rad1 family.</text>
</comment>
<reference evidence="6 7" key="1">
    <citation type="journal article" date="2019" name="Environ. Microbiol.">
        <title>At the nexus of three kingdoms: the genome of the mycorrhizal fungus Gigaspora margarita provides insights into plant, endobacterial and fungal interactions.</title>
        <authorList>
            <person name="Venice F."/>
            <person name="Ghignone S."/>
            <person name="Salvioli di Fossalunga A."/>
            <person name="Amselem J."/>
            <person name="Novero M."/>
            <person name="Xianan X."/>
            <person name="Sedzielewska Toro K."/>
            <person name="Morin E."/>
            <person name="Lipzen A."/>
            <person name="Grigoriev I.V."/>
            <person name="Henrissat B."/>
            <person name="Martin F.M."/>
            <person name="Bonfante P."/>
        </authorList>
    </citation>
    <scope>NUCLEOTIDE SEQUENCE [LARGE SCALE GENOMIC DNA]</scope>
    <source>
        <strain evidence="6 7">BEG34</strain>
    </source>
</reference>
<keyword evidence="7" id="KW-1185">Reference proteome</keyword>
<dbReference type="GO" id="GO:0000077">
    <property type="term" value="P:DNA damage checkpoint signaling"/>
    <property type="evidence" value="ECO:0007669"/>
    <property type="project" value="InterPro"/>
</dbReference>
<evidence type="ECO:0000313" key="6">
    <source>
        <dbReference type="EMBL" id="KAF0525070.1"/>
    </source>
</evidence>
<dbReference type="EMBL" id="WTPW01000305">
    <property type="protein sequence ID" value="KAF0525070.1"/>
    <property type="molecule type" value="Genomic_DNA"/>
</dbReference>
<dbReference type="GO" id="GO:0030896">
    <property type="term" value="C:checkpoint clamp complex"/>
    <property type="evidence" value="ECO:0007669"/>
    <property type="project" value="TreeGrafter"/>
</dbReference>
<dbReference type="InterPro" id="IPR003021">
    <property type="entry name" value="Rad1_Rec1_Rad17"/>
</dbReference>
<evidence type="ECO:0000256" key="1">
    <source>
        <dbReference type="ARBA" id="ARBA00004123"/>
    </source>
</evidence>
<evidence type="ECO:0000256" key="2">
    <source>
        <dbReference type="ARBA" id="ARBA00010991"/>
    </source>
</evidence>
<name>A0A8H4ARF5_GIGMA</name>
<accession>A0A8H4ARF5</accession>